<comment type="cofactor">
    <cofactor evidence="1">
        <name>FMN</name>
        <dbReference type="ChEBI" id="CHEBI:58210"/>
    </cofactor>
</comment>
<dbReference type="InterPro" id="IPR001155">
    <property type="entry name" value="OxRdtase_FMN_N"/>
</dbReference>
<gene>
    <name evidence="7" type="ORF">AX13_11630</name>
</gene>
<keyword evidence="4" id="KW-0521">NADP</keyword>
<keyword evidence="5" id="KW-0560">Oxidoreductase</keyword>
<dbReference type="RefSeq" id="WP_043387233.1">
    <property type="nucleotide sequence ID" value="NZ_JBOK01000030.1"/>
</dbReference>
<evidence type="ECO:0000256" key="3">
    <source>
        <dbReference type="ARBA" id="ARBA00022643"/>
    </source>
</evidence>
<dbReference type="SUPFAM" id="SSF51395">
    <property type="entry name" value="FMN-linked oxidoreductases"/>
    <property type="match status" value="1"/>
</dbReference>
<keyword evidence="8" id="KW-1185">Reference proteome</keyword>
<dbReference type="GO" id="GO:0010181">
    <property type="term" value="F:FMN binding"/>
    <property type="evidence" value="ECO:0007669"/>
    <property type="project" value="InterPro"/>
</dbReference>
<comment type="caution">
    <text evidence="7">The sequence shown here is derived from an EMBL/GenBank/DDBJ whole genome shotgun (WGS) entry which is preliminary data.</text>
</comment>
<reference evidence="7 8" key="1">
    <citation type="submission" date="2014-01" db="EMBL/GenBank/DDBJ databases">
        <title>Interspecies Systems Biology Uncovers Metabolites Affecting C. elegans Gene Expression and Life History Traits.</title>
        <authorList>
            <person name="Watson E."/>
            <person name="Macneil L.T."/>
            <person name="Ritter A.D."/>
            <person name="Yilmaz L.S."/>
            <person name="Rosebrock A.P."/>
            <person name="Caudy A.A."/>
            <person name="Walhout A.J."/>
        </authorList>
    </citation>
    <scope>NUCLEOTIDE SEQUENCE [LARGE SCALE GENOMIC DNA]</scope>
    <source>
        <strain evidence="7 8">DA1877</strain>
    </source>
</reference>
<dbReference type="PANTHER" id="PTHR43303:SF4">
    <property type="entry name" value="NADPH DEHYDROGENASE C23G7.10C-RELATED"/>
    <property type="match status" value="1"/>
</dbReference>
<evidence type="ECO:0000256" key="1">
    <source>
        <dbReference type="ARBA" id="ARBA00001917"/>
    </source>
</evidence>
<dbReference type="EMBL" id="JBOK01000030">
    <property type="protein sequence ID" value="EXU78678.1"/>
    <property type="molecule type" value="Genomic_DNA"/>
</dbReference>
<dbReference type="GO" id="GO:0050661">
    <property type="term" value="F:NADP binding"/>
    <property type="evidence" value="ECO:0007669"/>
    <property type="project" value="InterPro"/>
</dbReference>
<dbReference type="CDD" id="cd02932">
    <property type="entry name" value="OYE_YqiM_FMN"/>
    <property type="match status" value="1"/>
</dbReference>
<dbReference type="Pfam" id="PF00724">
    <property type="entry name" value="Oxidored_FMN"/>
    <property type="match status" value="1"/>
</dbReference>
<sequence length="371" mass="39486">MPALFSPIRFGSLELANRIVIPPMCMYSAEEGCATSWHLMHYGQLAQSGAGLLILEATAVEARGRISAHDLGLWNDAQVQALRPVLAHIRRHSPMPVCMQLAHAGRKASSRRPWEGGGALPADHPEAWPTISASAQGFMPTDPLPASATLEDIARIKQAFVDAALRAHSLGLDALELHAAHGYLLHQFLSPLSNLRDDAYGGSLDNRMRLTLEVFDAIQVALPAGFPLGVRISATDWVDGGWDLAQSTQLAQALAARGCAFLHVSSAALHPAQQIPIGPGYQVPLADGLRRQLQGAMPVIAVGLITDAQQAQAILDAGQADAIGVARAMLYNPRWPWEAARQLGAQVAAAPQYLRCEPHGAKGLLQSAATA</sequence>
<evidence type="ECO:0000256" key="4">
    <source>
        <dbReference type="ARBA" id="ARBA00022857"/>
    </source>
</evidence>
<evidence type="ECO:0000259" key="6">
    <source>
        <dbReference type="Pfam" id="PF00724"/>
    </source>
</evidence>
<dbReference type="GO" id="GO:0003959">
    <property type="term" value="F:NADPH dehydrogenase activity"/>
    <property type="evidence" value="ECO:0007669"/>
    <property type="project" value="InterPro"/>
</dbReference>
<dbReference type="PANTHER" id="PTHR43303">
    <property type="entry name" value="NADPH DEHYDROGENASE C23G7.10C-RELATED"/>
    <property type="match status" value="1"/>
</dbReference>
<dbReference type="AlphaFoldDB" id="A0A014NGY5"/>
<dbReference type="InterPro" id="IPR013785">
    <property type="entry name" value="Aldolase_TIM"/>
</dbReference>
<name>A0A014NGY5_9BURK</name>
<evidence type="ECO:0000313" key="7">
    <source>
        <dbReference type="EMBL" id="EXU78678.1"/>
    </source>
</evidence>
<dbReference type="Gene3D" id="3.20.20.70">
    <property type="entry name" value="Aldolase class I"/>
    <property type="match status" value="1"/>
</dbReference>
<dbReference type="Proteomes" id="UP000020766">
    <property type="component" value="Unassembled WGS sequence"/>
</dbReference>
<accession>A0A014NGY5</accession>
<evidence type="ECO:0000256" key="5">
    <source>
        <dbReference type="ARBA" id="ARBA00023002"/>
    </source>
</evidence>
<protein>
    <submittedName>
        <fullName evidence="7">Oxidoreductase</fullName>
    </submittedName>
</protein>
<dbReference type="PATRIC" id="fig|1457173.3.peg.3480"/>
<keyword evidence="2" id="KW-0285">Flavoprotein</keyword>
<feature type="domain" description="NADH:flavin oxidoreductase/NADH oxidase N-terminal" evidence="6">
    <location>
        <begin position="4"/>
        <end position="343"/>
    </location>
</feature>
<dbReference type="InterPro" id="IPR044152">
    <property type="entry name" value="YqjM-like"/>
</dbReference>
<organism evidence="7 8">
    <name type="scientific">Comamonas aquatica DA1877</name>
    <dbReference type="NCBI Taxonomy" id="1457173"/>
    <lineage>
        <taxon>Bacteria</taxon>
        <taxon>Pseudomonadati</taxon>
        <taxon>Pseudomonadota</taxon>
        <taxon>Betaproteobacteria</taxon>
        <taxon>Burkholderiales</taxon>
        <taxon>Comamonadaceae</taxon>
        <taxon>Comamonas</taxon>
    </lineage>
</organism>
<evidence type="ECO:0000256" key="2">
    <source>
        <dbReference type="ARBA" id="ARBA00022630"/>
    </source>
</evidence>
<evidence type="ECO:0000313" key="8">
    <source>
        <dbReference type="Proteomes" id="UP000020766"/>
    </source>
</evidence>
<keyword evidence="3" id="KW-0288">FMN</keyword>
<proteinExistence type="predicted"/>